<gene>
    <name evidence="3" type="ORF">CEE60_09565</name>
</gene>
<name>A0A246HN81_STEMA</name>
<dbReference type="Pfam" id="PF07007">
    <property type="entry name" value="LprI"/>
    <property type="match status" value="1"/>
</dbReference>
<feature type="domain" description="Lysozyme inhibitor LprI-like N-terminal" evidence="2">
    <location>
        <begin position="32"/>
        <end position="133"/>
    </location>
</feature>
<feature type="chain" id="PRO_5013009741" description="Lysozyme inhibitor LprI-like N-terminal domain-containing protein" evidence="1">
    <location>
        <begin position="23"/>
        <end position="140"/>
    </location>
</feature>
<dbReference type="Proteomes" id="UP000198157">
    <property type="component" value="Unassembled WGS sequence"/>
</dbReference>
<dbReference type="Gene3D" id="1.20.1270.180">
    <property type="match status" value="1"/>
</dbReference>
<proteinExistence type="predicted"/>
<protein>
    <recommendedName>
        <fullName evidence="2">Lysozyme inhibitor LprI-like N-terminal domain-containing protein</fullName>
    </recommendedName>
</protein>
<dbReference type="InterPro" id="IPR009739">
    <property type="entry name" value="LprI-like_N"/>
</dbReference>
<dbReference type="EMBL" id="NIVS01000020">
    <property type="protein sequence ID" value="OWQ54150.1"/>
    <property type="molecule type" value="Genomic_DNA"/>
</dbReference>
<evidence type="ECO:0000313" key="3">
    <source>
        <dbReference type="EMBL" id="OWQ54150.1"/>
    </source>
</evidence>
<feature type="signal peptide" evidence="1">
    <location>
        <begin position="1"/>
        <end position="22"/>
    </location>
</feature>
<accession>A0A246HN81</accession>
<sequence>MTLPRVLASIVLWGCLCGAAIAADRSAEGIDCAQPSGTMESDLCASDVASAADTELNAVYAQARQQLRSQAAEGACTHCADAEKQLILAQRAWMQLRDHDCDAVYAFNADGTSRNGAQMYCLTTLARDRTRQLRDFYELL</sequence>
<evidence type="ECO:0000259" key="2">
    <source>
        <dbReference type="Pfam" id="PF07007"/>
    </source>
</evidence>
<keyword evidence="1" id="KW-0732">Signal</keyword>
<evidence type="ECO:0000313" key="4">
    <source>
        <dbReference type="Proteomes" id="UP000198157"/>
    </source>
</evidence>
<reference evidence="3 4" key="1">
    <citation type="submission" date="2017-06" db="EMBL/GenBank/DDBJ databases">
        <authorList>
            <person name="Kim H.J."/>
            <person name="Triplett B.A."/>
        </authorList>
    </citation>
    <scope>NUCLEOTIDE SEQUENCE [LARGE SCALE GENOMIC DNA]</scope>
    <source>
        <strain evidence="3 4">13146</strain>
    </source>
</reference>
<dbReference type="OrthoDB" id="7340239at2"/>
<dbReference type="AlphaFoldDB" id="A0A246HN81"/>
<organism evidence="3 4">
    <name type="scientific">Stenotrophomonas maltophilia</name>
    <name type="common">Pseudomonas maltophilia</name>
    <name type="synonym">Xanthomonas maltophilia</name>
    <dbReference type="NCBI Taxonomy" id="40324"/>
    <lineage>
        <taxon>Bacteria</taxon>
        <taxon>Pseudomonadati</taxon>
        <taxon>Pseudomonadota</taxon>
        <taxon>Gammaproteobacteria</taxon>
        <taxon>Lysobacterales</taxon>
        <taxon>Lysobacteraceae</taxon>
        <taxon>Stenotrophomonas</taxon>
        <taxon>Stenotrophomonas maltophilia group</taxon>
    </lineage>
</organism>
<comment type="caution">
    <text evidence="3">The sequence shown here is derived from an EMBL/GenBank/DDBJ whole genome shotgun (WGS) entry which is preliminary data.</text>
</comment>
<evidence type="ECO:0000256" key="1">
    <source>
        <dbReference type="SAM" id="SignalP"/>
    </source>
</evidence>